<dbReference type="EMBL" id="SRYA01000011">
    <property type="protein sequence ID" value="TGY96984.1"/>
    <property type="molecule type" value="Genomic_DNA"/>
</dbReference>
<dbReference type="Proteomes" id="UP000304953">
    <property type="component" value="Unassembled WGS sequence"/>
</dbReference>
<keyword evidence="2" id="KW-1185">Reference proteome</keyword>
<accession>A0AC61RYH1</accession>
<reference evidence="1" key="1">
    <citation type="submission" date="2019-04" db="EMBL/GenBank/DDBJ databases">
        <title>Microbes associate with the intestines of laboratory mice.</title>
        <authorList>
            <person name="Navarre W."/>
            <person name="Wong E."/>
            <person name="Huang K."/>
            <person name="Tropini C."/>
            <person name="Ng K."/>
            <person name="Yu B."/>
        </authorList>
    </citation>
    <scope>NUCLEOTIDE SEQUENCE</scope>
    <source>
        <strain evidence="1">NM01_1-7b</strain>
    </source>
</reference>
<proteinExistence type="predicted"/>
<name>A0AC61RYH1_9FIRM</name>
<evidence type="ECO:0000313" key="1">
    <source>
        <dbReference type="EMBL" id="TGY96984.1"/>
    </source>
</evidence>
<keyword evidence="1" id="KW-0378">Hydrolase</keyword>
<comment type="caution">
    <text evidence="1">The sequence shown here is derived from an EMBL/GenBank/DDBJ whole genome shotgun (WGS) entry which is preliminary data.</text>
</comment>
<evidence type="ECO:0000313" key="2">
    <source>
        <dbReference type="Proteomes" id="UP000304953"/>
    </source>
</evidence>
<sequence>MKHKILFTDLDETLLNHDKSISKKNRDAIAEMLEQGHDFVLMTGRPIATARLAVKELGLTLPRCYMVAFNGAVVYDCVADRILAERTLPMEVAKDVILEAHKAGIYVQTYQQDTILTEKHGRELDFYLKNARMRYRLVDDIYGSLEQEPYKVLLLDVDNQERLLEFRQQHPELLERSNCFFSCNEYLEYCPKDTDKGSGVKYISKFLNVPIENTVAAGDERNDIPMIRAAHVGVAVKNGHKELQEAADYVTEHDNEHGAIAEIIEKFILNEDV</sequence>
<protein>
    <submittedName>
        <fullName evidence="1">HAD family hydrolase</fullName>
    </submittedName>
</protein>
<gene>
    <name evidence="1" type="ORF">E5329_07115</name>
</gene>
<organism evidence="1 2">
    <name type="scientific">Petralouisia muris</name>
    <dbReference type="NCBI Taxonomy" id="3032872"/>
    <lineage>
        <taxon>Bacteria</taxon>
        <taxon>Bacillati</taxon>
        <taxon>Bacillota</taxon>
        <taxon>Clostridia</taxon>
        <taxon>Lachnospirales</taxon>
        <taxon>Lachnospiraceae</taxon>
        <taxon>Petralouisia</taxon>
    </lineage>
</organism>